<dbReference type="InterPro" id="IPR019734">
    <property type="entry name" value="TPR_rpt"/>
</dbReference>
<evidence type="ECO:0000313" key="4">
    <source>
        <dbReference type="Proteomes" id="UP000054703"/>
    </source>
</evidence>
<dbReference type="EMBL" id="LNYU01000072">
    <property type="protein sequence ID" value="KTD57758.1"/>
    <property type="molecule type" value="Genomic_DNA"/>
</dbReference>
<name>A0A0W0YMD2_9GAMM</name>
<dbReference type="InterPro" id="IPR001173">
    <property type="entry name" value="Glyco_trans_2-like"/>
</dbReference>
<dbReference type="InterPro" id="IPR029044">
    <property type="entry name" value="Nucleotide-diphossugar_trans"/>
</dbReference>
<dbReference type="GO" id="GO:0016740">
    <property type="term" value="F:transferase activity"/>
    <property type="evidence" value="ECO:0007669"/>
    <property type="project" value="UniProtKB-KW"/>
</dbReference>
<dbReference type="PANTHER" id="PTHR43685">
    <property type="entry name" value="GLYCOSYLTRANSFERASE"/>
    <property type="match status" value="1"/>
</dbReference>
<accession>A0A0W0YMD2</accession>
<dbReference type="PATRIC" id="fig|45074.5.peg.2692"/>
<feature type="domain" description="Glycosyltransferase 2-like" evidence="2">
    <location>
        <begin position="10"/>
        <end position="147"/>
    </location>
</feature>
<dbReference type="PROSITE" id="PS50005">
    <property type="entry name" value="TPR"/>
    <property type="match status" value="1"/>
</dbReference>
<evidence type="ECO:0000259" key="2">
    <source>
        <dbReference type="Pfam" id="PF00535"/>
    </source>
</evidence>
<dbReference type="Proteomes" id="UP000054703">
    <property type="component" value="Unassembled WGS sequence"/>
</dbReference>
<dbReference type="Pfam" id="PF00535">
    <property type="entry name" value="Glycos_transf_2"/>
    <property type="match status" value="1"/>
</dbReference>
<proteinExistence type="predicted"/>
<dbReference type="PANTHER" id="PTHR43685:SF2">
    <property type="entry name" value="GLYCOSYLTRANSFERASE 2-LIKE DOMAIN-CONTAINING PROTEIN"/>
    <property type="match status" value="1"/>
</dbReference>
<gene>
    <name evidence="3" type="ORF">Lsan_2503</name>
</gene>
<dbReference type="Gene3D" id="3.90.550.10">
    <property type="entry name" value="Spore Coat Polysaccharide Biosynthesis Protein SpsA, Chain A"/>
    <property type="match status" value="1"/>
</dbReference>
<keyword evidence="1" id="KW-0802">TPR repeat</keyword>
<dbReference type="AlphaFoldDB" id="A0A0W0YMD2"/>
<feature type="repeat" description="TPR" evidence="1">
    <location>
        <begin position="246"/>
        <end position="279"/>
    </location>
</feature>
<reference evidence="3 4" key="1">
    <citation type="submission" date="2015-11" db="EMBL/GenBank/DDBJ databases">
        <title>Genomic analysis of 38 Legionella species identifies large and diverse effector repertoires.</title>
        <authorList>
            <person name="Burstein D."/>
            <person name="Amaro F."/>
            <person name="Zusman T."/>
            <person name="Lifshitz Z."/>
            <person name="Cohen O."/>
            <person name="Gilbert J.A."/>
            <person name="Pupko T."/>
            <person name="Shuman H.A."/>
            <person name="Segal G."/>
        </authorList>
    </citation>
    <scope>NUCLEOTIDE SEQUENCE [LARGE SCALE GENOMIC DNA]</scope>
    <source>
        <strain evidence="3 4">SC-63-C7</strain>
    </source>
</reference>
<organism evidence="3 4">
    <name type="scientific">Legionella santicrucis</name>
    <dbReference type="NCBI Taxonomy" id="45074"/>
    <lineage>
        <taxon>Bacteria</taxon>
        <taxon>Pseudomonadati</taxon>
        <taxon>Pseudomonadota</taxon>
        <taxon>Gammaproteobacteria</taxon>
        <taxon>Legionellales</taxon>
        <taxon>Legionellaceae</taxon>
        <taxon>Legionella</taxon>
    </lineage>
</organism>
<evidence type="ECO:0000313" key="3">
    <source>
        <dbReference type="EMBL" id="KTD57758.1"/>
    </source>
</evidence>
<dbReference type="SUPFAM" id="SSF53448">
    <property type="entry name" value="Nucleotide-diphospho-sugar transferases"/>
    <property type="match status" value="1"/>
</dbReference>
<keyword evidence="4" id="KW-1185">Reference proteome</keyword>
<protein>
    <submittedName>
        <fullName evidence="3">Glycosyl transferase, family 2</fullName>
    </submittedName>
</protein>
<sequence length="307" mass="35443">MLENPQPLVSIVIPAYNAMPYLEEAIESVLSQDYPNIELIVLNDGSTDNTAEFLQKYKDQFYYDSHANMGQAATLNKGWHLSRGEIIGYLSADDRLTKDAVSTAVSTFLENPDIILTYPDNFVMNSQSEVIRKYTAPEYDYYDFIFHAKCRIGVGSFFLKTAFNQIGGWDSKYRLMPDYAYQLRLAKLGKFKYIPKILGYSRVHSQALSANKVSPETADEFITVMKNELTMTTDKKLIVLKDKILSRSYLFAARTHLESGRYKTAMRYLGITIKLDPSQFFKQDMYRIILNYFTKRLYLKKLPKVNK</sequence>
<dbReference type="InterPro" id="IPR050834">
    <property type="entry name" value="Glycosyltransf_2"/>
</dbReference>
<dbReference type="RefSeq" id="WP_058514581.1">
    <property type="nucleotide sequence ID" value="NZ_CAAAIH010000041.1"/>
</dbReference>
<keyword evidence="3" id="KW-0808">Transferase</keyword>
<evidence type="ECO:0000256" key="1">
    <source>
        <dbReference type="PROSITE-ProRule" id="PRU00339"/>
    </source>
</evidence>
<comment type="caution">
    <text evidence="3">The sequence shown here is derived from an EMBL/GenBank/DDBJ whole genome shotgun (WGS) entry which is preliminary data.</text>
</comment>
<dbReference type="OrthoDB" id="8742915at2"/>
<dbReference type="STRING" id="45074.Lsan_2503"/>